<comment type="caution">
    <text evidence="1">The sequence shown here is derived from an EMBL/GenBank/DDBJ whole genome shotgun (WGS) entry which is preliminary data.</text>
</comment>
<evidence type="ECO:0000313" key="2">
    <source>
        <dbReference type="Proteomes" id="UP001148838"/>
    </source>
</evidence>
<organism evidence="1 2">
    <name type="scientific">Periplaneta americana</name>
    <name type="common">American cockroach</name>
    <name type="synonym">Blatta americana</name>
    <dbReference type="NCBI Taxonomy" id="6978"/>
    <lineage>
        <taxon>Eukaryota</taxon>
        <taxon>Metazoa</taxon>
        <taxon>Ecdysozoa</taxon>
        <taxon>Arthropoda</taxon>
        <taxon>Hexapoda</taxon>
        <taxon>Insecta</taxon>
        <taxon>Pterygota</taxon>
        <taxon>Neoptera</taxon>
        <taxon>Polyneoptera</taxon>
        <taxon>Dictyoptera</taxon>
        <taxon>Blattodea</taxon>
        <taxon>Blattoidea</taxon>
        <taxon>Blattidae</taxon>
        <taxon>Blattinae</taxon>
        <taxon>Periplaneta</taxon>
    </lineage>
</organism>
<keyword evidence="2" id="KW-1185">Reference proteome</keyword>
<dbReference type="Proteomes" id="UP001148838">
    <property type="component" value="Unassembled WGS sequence"/>
</dbReference>
<gene>
    <name evidence="1" type="ORF">ANN_12425</name>
</gene>
<reference evidence="1 2" key="1">
    <citation type="journal article" date="2022" name="Allergy">
        <title>Genome assembly and annotation of Periplaneta americana reveal a comprehensive cockroach allergen profile.</title>
        <authorList>
            <person name="Wang L."/>
            <person name="Xiong Q."/>
            <person name="Saelim N."/>
            <person name="Wang L."/>
            <person name="Nong W."/>
            <person name="Wan A.T."/>
            <person name="Shi M."/>
            <person name="Liu X."/>
            <person name="Cao Q."/>
            <person name="Hui J.H.L."/>
            <person name="Sookrung N."/>
            <person name="Leung T.F."/>
            <person name="Tungtrongchitr A."/>
            <person name="Tsui S.K.W."/>
        </authorList>
    </citation>
    <scope>NUCLEOTIDE SEQUENCE [LARGE SCALE GENOMIC DNA]</scope>
    <source>
        <strain evidence="1">PWHHKU_190912</strain>
    </source>
</reference>
<proteinExistence type="predicted"/>
<accession>A0ABQ8TJ85</accession>
<dbReference type="EMBL" id="JAJSOF020000009">
    <property type="protein sequence ID" value="KAJ4445740.1"/>
    <property type="molecule type" value="Genomic_DNA"/>
</dbReference>
<evidence type="ECO:0000313" key="1">
    <source>
        <dbReference type="EMBL" id="KAJ4445740.1"/>
    </source>
</evidence>
<name>A0ABQ8TJ85_PERAM</name>
<protein>
    <submittedName>
        <fullName evidence="1">Uncharacterized protein</fullName>
    </submittedName>
</protein>
<sequence length="82" mass="9024">MTSAEGEWTFPDTLKGHGYAFNKAGCGIMYCLVLSLAEGQLRKLDAVTGQPGDEPFEFNVSQDQSYNQKRYEALGDVSVMNP</sequence>